<feature type="domain" description="PUB" evidence="2">
    <location>
        <begin position="51"/>
        <end position="111"/>
    </location>
</feature>
<dbReference type="CDD" id="cd09212">
    <property type="entry name" value="PUB"/>
    <property type="match status" value="1"/>
</dbReference>
<reference evidence="3" key="1">
    <citation type="submission" date="2020-06" db="EMBL/GenBank/DDBJ databases">
        <authorList>
            <consortium name="Plant Systems Biology data submission"/>
        </authorList>
    </citation>
    <scope>NUCLEOTIDE SEQUENCE</scope>
    <source>
        <strain evidence="3">D6</strain>
    </source>
</reference>
<dbReference type="SUPFAM" id="SSF143503">
    <property type="entry name" value="PUG domain-like"/>
    <property type="match status" value="1"/>
</dbReference>
<evidence type="ECO:0000259" key="2">
    <source>
        <dbReference type="Pfam" id="PF09409"/>
    </source>
</evidence>
<dbReference type="AlphaFoldDB" id="A0A9N8EB18"/>
<accession>A0A9N8EB18</accession>
<gene>
    <name evidence="3" type="ORF">SEMRO_705_G190300.1</name>
</gene>
<proteinExistence type="predicted"/>
<dbReference type="Proteomes" id="UP001153069">
    <property type="component" value="Unassembled WGS sequence"/>
</dbReference>
<evidence type="ECO:0000313" key="3">
    <source>
        <dbReference type="EMBL" id="CAB9515285.1"/>
    </source>
</evidence>
<dbReference type="EMBL" id="CAICTM010000704">
    <property type="protein sequence ID" value="CAB9515285.1"/>
    <property type="molecule type" value="Genomic_DNA"/>
</dbReference>
<dbReference type="Gene3D" id="1.20.58.2190">
    <property type="match status" value="1"/>
</dbReference>
<name>A0A9N8EB18_9STRA</name>
<comment type="caution">
    <text evidence="3">The sequence shown here is derived from an EMBL/GenBank/DDBJ whole genome shotgun (WGS) entry which is preliminary data.</text>
</comment>
<dbReference type="InterPro" id="IPR018997">
    <property type="entry name" value="PUB_domain"/>
</dbReference>
<organism evidence="3 4">
    <name type="scientific">Seminavis robusta</name>
    <dbReference type="NCBI Taxonomy" id="568900"/>
    <lineage>
        <taxon>Eukaryota</taxon>
        <taxon>Sar</taxon>
        <taxon>Stramenopiles</taxon>
        <taxon>Ochrophyta</taxon>
        <taxon>Bacillariophyta</taxon>
        <taxon>Bacillariophyceae</taxon>
        <taxon>Bacillariophycidae</taxon>
        <taxon>Naviculales</taxon>
        <taxon>Naviculaceae</taxon>
        <taxon>Seminavis</taxon>
    </lineage>
</organism>
<feature type="compositionally biased region" description="Gly residues" evidence="1">
    <location>
        <begin position="184"/>
        <end position="194"/>
    </location>
</feature>
<protein>
    <recommendedName>
        <fullName evidence="2">PUB domain-containing protein</fullName>
    </recommendedName>
</protein>
<dbReference type="Pfam" id="PF09409">
    <property type="entry name" value="PUB"/>
    <property type="match status" value="1"/>
</dbReference>
<keyword evidence="4" id="KW-1185">Reference proteome</keyword>
<evidence type="ECO:0000256" key="1">
    <source>
        <dbReference type="SAM" id="MobiDB-lite"/>
    </source>
</evidence>
<feature type="region of interest" description="Disordered" evidence="1">
    <location>
        <begin position="144"/>
        <end position="194"/>
    </location>
</feature>
<evidence type="ECO:0000313" key="4">
    <source>
        <dbReference type="Proteomes" id="UP001153069"/>
    </source>
</evidence>
<dbReference type="InterPro" id="IPR036339">
    <property type="entry name" value="PUB-like_dom_sf"/>
</dbReference>
<sequence length="194" mass="21692">MASPPTSEQRSYKQATGRFKLLCAFDAAFPSIHTGSSKASNSEKEEQLARAKILKTLVSNARAKRDPKYQTIHLENPKIQVYVATNEAAMTLLETVGFTKSNDNGNSLIYKPTETSHFQFASRLQSMLDGKIDQLRKASLDTATKEQKKHKSAAKASKKDAKIVRKTQVRLYHEDRERQRMYGPNGGRKLGSSS</sequence>
<feature type="compositionally biased region" description="Basic and acidic residues" evidence="1">
    <location>
        <begin position="171"/>
        <end position="180"/>
    </location>
</feature>